<name>A0A3N1CYP5_9ACTN</name>
<dbReference type="RefSeq" id="WP_123665792.1">
    <property type="nucleotide sequence ID" value="NZ_RJKE01000001.1"/>
</dbReference>
<dbReference type="Proteomes" id="UP000272400">
    <property type="component" value="Unassembled WGS sequence"/>
</dbReference>
<feature type="region of interest" description="Disordered" evidence="1">
    <location>
        <begin position="1"/>
        <end position="60"/>
    </location>
</feature>
<proteinExistence type="predicted"/>
<evidence type="ECO:0000313" key="2">
    <source>
        <dbReference type="EMBL" id="ROO86390.1"/>
    </source>
</evidence>
<reference evidence="2 3" key="1">
    <citation type="submission" date="2018-11" db="EMBL/GenBank/DDBJ databases">
        <title>Sequencing the genomes of 1000 actinobacteria strains.</title>
        <authorList>
            <person name="Klenk H.-P."/>
        </authorList>
    </citation>
    <scope>NUCLEOTIDE SEQUENCE [LARGE SCALE GENOMIC DNA]</scope>
    <source>
        <strain evidence="2 3">DSM 44254</strain>
    </source>
</reference>
<comment type="caution">
    <text evidence="2">The sequence shown here is derived from an EMBL/GenBank/DDBJ whole genome shotgun (WGS) entry which is preliminary data.</text>
</comment>
<gene>
    <name evidence="2" type="ORF">EDD29_3955</name>
</gene>
<organism evidence="2 3">
    <name type="scientific">Actinocorallia herbida</name>
    <dbReference type="NCBI Taxonomy" id="58109"/>
    <lineage>
        <taxon>Bacteria</taxon>
        <taxon>Bacillati</taxon>
        <taxon>Actinomycetota</taxon>
        <taxon>Actinomycetes</taxon>
        <taxon>Streptosporangiales</taxon>
        <taxon>Thermomonosporaceae</taxon>
        <taxon>Actinocorallia</taxon>
    </lineage>
</organism>
<evidence type="ECO:0000313" key="3">
    <source>
        <dbReference type="Proteomes" id="UP000272400"/>
    </source>
</evidence>
<sequence length="60" mass="6594">MNREKDDRTMADRRAALGIPQEEDEPDFAEEHAPGPSFPPIAPADGRGGQAEGYELQTRV</sequence>
<feature type="compositionally biased region" description="Basic and acidic residues" evidence="1">
    <location>
        <begin position="1"/>
        <end position="15"/>
    </location>
</feature>
<dbReference type="OrthoDB" id="3544016at2"/>
<evidence type="ECO:0000256" key="1">
    <source>
        <dbReference type="SAM" id="MobiDB-lite"/>
    </source>
</evidence>
<protein>
    <submittedName>
        <fullName evidence="2">Uncharacterized protein</fullName>
    </submittedName>
</protein>
<keyword evidence="3" id="KW-1185">Reference proteome</keyword>
<dbReference type="EMBL" id="RJKE01000001">
    <property type="protein sequence ID" value="ROO86390.1"/>
    <property type="molecule type" value="Genomic_DNA"/>
</dbReference>
<accession>A0A3N1CYP5</accession>
<dbReference type="AlphaFoldDB" id="A0A3N1CYP5"/>